<dbReference type="InterPro" id="IPR050549">
    <property type="entry name" value="MFS_Trehalose_Transporter"/>
</dbReference>
<evidence type="ECO:0000256" key="4">
    <source>
        <dbReference type="ARBA" id="ARBA00022597"/>
    </source>
</evidence>
<feature type="transmembrane region" description="Helical" evidence="8">
    <location>
        <begin position="112"/>
        <end position="131"/>
    </location>
</feature>
<dbReference type="Gene3D" id="1.20.1250.20">
    <property type="entry name" value="MFS general substrate transporter like domains"/>
    <property type="match status" value="1"/>
</dbReference>
<evidence type="ECO:0000256" key="5">
    <source>
        <dbReference type="ARBA" id="ARBA00022692"/>
    </source>
</evidence>
<dbReference type="FunFam" id="1.20.1250.20:FF:000218">
    <property type="entry name" value="facilitated trehalose transporter Tret1"/>
    <property type="match status" value="1"/>
</dbReference>
<feature type="transmembrane region" description="Helical" evidence="8">
    <location>
        <begin position="312"/>
        <end position="332"/>
    </location>
</feature>
<evidence type="ECO:0000313" key="11">
    <source>
        <dbReference type="Proteomes" id="UP001381693"/>
    </source>
</evidence>
<keyword evidence="6 8" id="KW-1133">Transmembrane helix</keyword>
<keyword evidence="3" id="KW-1003">Cell membrane</keyword>
<sequence length="477" mass="52597">MSFSDDPVVLKTADGIQQEPSRERRIRLLKQIGLFFMTTLGPLNFGMGLSWVNTIASDFEHDNTTLFGNELQLHNWQFDMMSSLVFIGTLPGFLIGGYLVARFGRRKSMMLIIPPCMAGWLFVALATNAIMILVGRFISGFAYALVVVSVRTYLSEISDKEIRGAAILSAECMKSMGAILIVALGMIGTWYYAAFFCVCEILFFGIAVLPFLPESPTFLTVTGKDEKAMKVLKRLRGKYIDVEGEMCNLKEANERGDGNNGWSALLKPDVMKKCLIVFGLFLISNFSGTEVIKANAVRMLQTSGLSFDSEVSTIIIFVLLLAGNLCQALLVDRIGRKKCLILSLILLLTAYVILGTYVFLESTGNFETEVGEARTENPWNWVPTACLLVCAFSSSLGIGPTPWMLAVEYFPTSIRSQVMSVCTFFGSLMSFASLQVYSPLQYALTPAGLYWSYASFAGIGIIYTIFIVHETKGVNVG</sequence>
<keyword evidence="7 8" id="KW-0472">Membrane</keyword>
<feature type="transmembrane region" description="Helical" evidence="8">
    <location>
        <begin position="190"/>
        <end position="212"/>
    </location>
</feature>
<gene>
    <name evidence="10" type="ORF">SK128_028639</name>
</gene>
<dbReference type="AlphaFoldDB" id="A0AAN8X5Y9"/>
<feature type="transmembrane region" description="Helical" evidence="8">
    <location>
        <begin position="449"/>
        <end position="468"/>
    </location>
</feature>
<protein>
    <recommendedName>
        <fullName evidence="9">Major facilitator superfamily (MFS) profile domain-containing protein</fullName>
    </recommendedName>
</protein>
<keyword evidence="11" id="KW-1185">Reference proteome</keyword>
<dbReference type="PANTHER" id="PTHR48021">
    <property type="match status" value="1"/>
</dbReference>
<evidence type="ECO:0000256" key="2">
    <source>
        <dbReference type="ARBA" id="ARBA00022448"/>
    </source>
</evidence>
<comment type="subcellular location">
    <subcellularLocation>
        <location evidence="1">Cell membrane</location>
        <topology evidence="1">Multi-pass membrane protein</topology>
    </subcellularLocation>
</comment>
<dbReference type="SUPFAM" id="SSF103473">
    <property type="entry name" value="MFS general substrate transporter"/>
    <property type="match status" value="1"/>
</dbReference>
<evidence type="ECO:0000256" key="3">
    <source>
        <dbReference type="ARBA" id="ARBA00022475"/>
    </source>
</evidence>
<organism evidence="10 11">
    <name type="scientific">Halocaridina rubra</name>
    <name type="common">Hawaiian red shrimp</name>
    <dbReference type="NCBI Taxonomy" id="373956"/>
    <lineage>
        <taxon>Eukaryota</taxon>
        <taxon>Metazoa</taxon>
        <taxon>Ecdysozoa</taxon>
        <taxon>Arthropoda</taxon>
        <taxon>Crustacea</taxon>
        <taxon>Multicrustacea</taxon>
        <taxon>Malacostraca</taxon>
        <taxon>Eumalacostraca</taxon>
        <taxon>Eucarida</taxon>
        <taxon>Decapoda</taxon>
        <taxon>Pleocyemata</taxon>
        <taxon>Caridea</taxon>
        <taxon>Atyoidea</taxon>
        <taxon>Atyidae</taxon>
        <taxon>Halocaridina</taxon>
    </lineage>
</organism>
<feature type="transmembrane region" description="Helical" evidence="8">
    <location>
        <begin position="274"/>
        <end position="292"/>
    </location>
</feature>
<feature type="domain" description="Major facilitator superfamily (MFS) profile" evidence="9">
    <location>
        <begin position="34"/>
        <end position="472"/>
    </location>
</feature>
<evidence type="ECO:0000256" key="1">
    <source>
        <dbReference type="ARBA" id="ARBA00004651"/>
    </source>
</evidence>
<proteinExistence type="predicted"/>
<name>A0AAN8X5Y9_HALRR</name>
<dbReference type="InterPro" id="IPR036259">
    <property type="entry name" value="MFS_trans_sf"/>
</dbReference>
<feature type="transmembrane region" description="Helical" evidence="8">
    <location>
        <begin position="137"/>
        <end position="154"/>
    </location>
</feature>
<dbReference type="Pfam" id="PF00083">
    <property type="entry name" value="Sugar_tr"/>
    <property type="match status" value="1"/>
</dbReference>
<dbReference type="GO" id="GO:0005886">
    <property type="term" value="C:plasma membrane"/>
    <property type="evidence" value="ECO:0007669"/>
    <property type="project" value="UniProtKB-SubCell"/>
</dbReference>
<feature type="transmembrane region" description="Helical" evidence="8">
    <location>
        <begin position="418"/>
        <end position="437"/>
    </location>
</feature>
<dbReference type="Proteomes" id="UP001381693">
    <property type="component" value="Unassembled WGS sequence"/>
</dbReference>
<keyword evidence="2" id="KW-0813">Transport</keyword>
<dbReference type="PROSITE" id="PS50850">
    <property type="entry name" value="MFS"/>
    <property type="match status" value="1"/>
</dbReference>
<feature type="transmembrane region" description="Helical" evidence="8">
    <location>
        <begin position="80"/>
        <end position="100"/>
    </location>
</feature>
<keyword evidence="4" id="KW-0762">Sugar transport</keyword>
<feature type="transmembrane region" description="Helical" evidence="8">
    <location>
        <begin position="380"/>
        <end position="406"/>
    </location>
</feature>
<evidence type="ECO:0000259" key="9">
    <source>
        <dbReference type="PROSITE" id="PS50850"/>
    </source>
</evidence>
<accession>A0AAN8X5Y9</accession>
<comment type="caution">
    <text evidence="10">The sequence shown here is derived from an EMBL/GenBank/DDBJ whole genome shotgun (WGS) entry which is preliminary data.</text>
</comment>
<dbReference type="InterPro" id="IPR020846">
    <property type="entry name" value="MFS_dom"/>
</dbReference>
<evidence type="ECO:0000256" key="8">
    <source>
        <dbReference type="SAM" id="Phobius"/>
    </source>
</evidence>
<dbReference type="GO" id="GO:0022857">
    <property type="term" value="F:transmembrane transporter activity"/>
    <property type="evidence" value="ECO:0007669"/>
    <property type="project" value="InterPro"/>
</dbReference>
<feature type="transmembrane region" description="Helical" evidence="8">
    <location>
        <begin position="339"/>
        <end position="360"/>
    </location>
</feature>
<evidence type="ECO:0000313" key="10">
    <source>
        <dbReference type="EMBL" id="KAK7078540.1"/>
    </source>
</evidence>
<keyword evidence="5 8" id="KW-0812">Transmembrane</keyword>
<dbReference type="PANTHER" id="PTHR48021:SF34">
    <property type="entry name" value="FACILITATED TREHALOSE TRANSPORTER TRET1-2 HOMOLOG-LIKE PROTEIN"/>
    <property type="match status" value="1"/>
</dbReference>
<dbReference type="EMBL" id="JAXCGZ010007779">
    <property type="protein sequence ID" value="KAK7078540.1"/>
    <property type="molecule type" value="Genomic_DNA"/>
</dbReference>
<reference evidence="10 11" key="1">
    <citation type="submission" date="2023-11" db="EMBL/GenBank/DDBJ databases">
        <title>Halocaridina rubra genome assembly.</title>
        <authorList>
            <person name="Smith C."/>
        </authorList>
    </citation>
    <scope>NUCLEOTIDE SEQUENCE [LARGE SCALE GENOMIC DNA]</scope>
    <source>
        <strain evidence="10">EP-1</strain>
        <tissue evidence="10">Whole</tissue>
    </source>
</reference>
<dbReference type="InterPro" id="IPR005828">
    <property type="entry name" value="MFS_sugar_transport-like"/>
</dbReference>
<evidence type="ECO:0000256" key="6">
    <source>
        <dbReference type="ARBA" id="ARBA00022989"/>
    </source>
</evidence>
<evidence type="ECO:0000256" key="7">
    <source>
        <dbReference type="ARBA" id="ARBA00023136"/>
    </source>
</evidence>
<feature type="transmembrane region" description="Helical" evidence="8">
    <location>
        <begin position="32"/>
        <end position="52"/>
    </location>
</feature>